<protein>
    <recommendedName>
        <fullName evidence="2">CCHC-type domain-containing protein</fullName>
    </recommendedName>
</protein>
<keyword evidence="1" id="KW-0479">Metal-binding</keyword>
<gene>
    <name evidence="3" type="ORF">HOLleu_31936</name>
</gene>
<evidence type="ECO:0000259" key="2">
    <source>
        <dbReference type="PROSITE" id="PS50158"/>
    </source>
</evidence>
<dbReference type="InterPro" id="IPR036875">
    <property type="entry name" value="Znf_CCHC_sf"/>
</dbReference>
<name>A0A9Q1BII2_HOLLE</name>
<comment type="caution">
    <text evidence="3">The sequence shown here is derived from an EMBL/GenBank/DDBJ whole genome shotgun (WGS) entry which is preliminary data.</text>
</comment>
<dbReference type="GO" id="GO:0008270">
    <property type="term" value="F:zinc ion binding"/>
    <property type="evidence" value="ECO:0007669"/>
    <property type="project" value="UniProtKB-KW"/>
</dbReference>
<reference evidence="3" key="1">
    <citation type="submission" date="2021-10" db="EMBL/GenBank/DDBJ databases">
        <title>Tropical sea cucumber genome reveals ecological adaptation and Cuvierian tubules defense mechanism.</title>
        <authorList>
            <person name="Chen T."/>
        </authorList>
    </citation>
    <scope>NUCLEOTIDE SEQUENCE</scope>
    <source>
        <strain evidence="3">Nanhai2018</strain>
        <tissue evidence="3">Muscle</tissue>
    </source>
</reference>
<evidence type="ECO:0000256" key="1">
    <source>
        <dbReference type="PROSITE-ProRule" id="PRU00047"/>
    </source>
</evidence>
<dbReference type="SUPFAM" id="SSF57756">
    <property type="entry name" value="Retrovirus zinc finger-like domains"/>
    <property type="match status" value="1"/>
</dbReference>
<evidence type="ECO:0000313" key="3">
    <source>
        <dbReference type="EMBL" id="KAJ8026957.1"/>
    </source>
</evidence>
<keyword evidence="1" id="KW-0862">Zinc</keyword>
<feature type="domain" description="CCHC-type" evidence="2">
    <location>
        <begin position="22"/>
        <end position="38"/>
    </location>
</feature>
<dbReference type="PROSITE" id="PS50158">
    <property type="entry name" value="ZF_CCHC"/>
    <property type="match status" value="1"/>
</dbReference>
<dbReference type="Proteomes" id="UP001152320">
    <property type="component" value="Chromosome 16"/>
</dbReference>
<accession>A0A9Q1BII2</accession>
<organism evidence="3 4">
    <name type="scientific">Holothuria leucospilota</name>
    <name type="common">Black long sea cucumber</name>
    <name type="synonym">Mertensiothuria leucospilota</name>
    <dbReference type="NCBI Taxonomy" id="206669"/>
    <lineage>
        <taxon>Eukaryota</taxon>
        <taxon>Metazoa</taxon>
        <taxon>Echinodermata</taxon>
        <taxon>Eleutherozoa</taxon>
        <taxon>Echinozoa</taxon>
        <taxon>Holothuroidea</taxon>
        <taxon>Aspidochirotacea</taxon>
        <taxon>Aspidochirotida</taxon>
        <taxon>Holothuriidae</taxon>
        <taxon>Holothuria</taxon>
    </lineage>
</organism>
<evidence type="ECO:0000313" key="4">
    <source>
        <dbReference type="Proteomes" id="UP001152320"/>
    </source>
</evidence>
<dbReference type="InterPro" id="IPR001878">
    <property type="entry name" value="Znf_CCHC"/>
</dbReference>
<dbReference type="SMART" id="SM00343">
    <property type="entry name" value="ZnF_C2HC"/>
    <property type="match status" value="1"/>
</dbReference>
<proteinExistence type="predicted"/>
<dbReference type="AlphaFoldDB" id="A0A9Q1BII2"/>
<keyword evidence="1" id="KW-0863">Zinc-finger</keyword>
<keyword evidence="4" id="KW-1185">Reference proteome</keyword>
<sequence>MGILSGRTEHYLKRYCSFKGYKCKVCGKKGHLASQCKSKSDEKECGDKSTKPGKTLYNKGKKKFDSKIKQVNESATDSDNEDDNWEVFTVKAITGEEDKPVKVNMDINGRKV</sequence>
<dbReference type="EMBL" id="JAIZAY010000016">
    <property type="protein sequence ID" value="KAJ8026957.1"/>
    <property type="molecule type" value="Genomic_DNA"/>
</dbReference>
<dbReference type="GO" id="GO:0003676">
    <property type="term" value="F:nucleic acid binding"/>
    <property type="evidence" value="ECO:0007669"/>
    <property type="project" value="InterPro"/>
</dbReference>